<gene>
    <name evidence="2" type="ORF">HPC62_07980</name>
</gene>
<feature type="transmembrane region" description="Helical" evidence="1">
    <location>
        <begin position="20"/>
        <end position="40"/>
    </location>
</feature>
<dbReference type="AlphaFoldDB" id="A0A6M8B7M7"/>
<reference evidence="2 3" key="1">
    <citation type="submission" date="2020-05" db="EMBL/GenBank/DDBJ databases">
        <title>Complete genome sequence of of a novel Thermoleptolyngbya strain isolated from hot springs of Ganzi, Sichuan China.</title>
        <authorList>
            <person name="Tang J."/>
            <person name="Daroch M."/>
            <person name="Li L."/>
            <person name="Waleron K."/>
            <person name="Waleron M."/>
            <person name="Waleron M."/>
        </authorList>
    </citation>
    <scope>NUCLEOTIDE SEQUENCE [LARGE SCALE GENOMIC DNA]</scope>
    <source>
        <strain evidence="2 3">PKUAC-SCTA183</strain>
    </source>
</reference>
<evidence type="ECO:0000313" key="2">
    <source>
        <dbReference type="EMBL" id="QKD82142.1"/>
    </source>
</evidence>
<keyword evidence="3" id="KW-1185">Reference proteome</keyword>
<protein>
    <submittedName>
        <fullName evidence="2">Uncharacterized protein</fullName>
    </submittedName>
</protein>
<dbReference type="KEGG" id="theu:HPC62_07980"/>
<evidence type="ECO:0000256" key="1">
    <source>
        <dbReference type="SAM" id="Phobius"/>
    </source>
</evidence>
<proteinExistence type="predicted"/>
<name>A0A6M8B7M7_9CYAN</name>
<dbReference type="Proteomes" id="UP000505210">
    <property type="component" value="Chromosome"/>
</dbReference>
<organism evidence="2 3">
    <name type="scientific">Thermoleptolyngbya sichuanensis A183</name>
    <dbReference type="NCBI Taxonomy" id="2737172"/>
    <lineage>
        <taxon>Bacteria</taxon>
        <taxon>Bacillati</taxon>
        <taxon>Cyanobacteriota</taxon>
        <taxon>Cyanophyceae</taxon>
        <taxon>Oculatellales</taxon>
        <taxon>Oculatellaceae</taxon>
        <taxon>Thermoleptolyngbya</taxon>
        <taxon>Thermoleptolyngbya sichuanensis</taxon>
    </lineage>
</organism>
<dbReference type="EMBL" id="CP053661">
    <property type="protein sequence ID" value="QKD82142.1"/>
    <property type="molecule type" value="Genomic_DNA"/>
</dbReference>
<sequence length="210" mass="22047">MKPFTLPTPFPTPIPVSAQWLLAIAAAASVLGVAMPAGLAQERQGCFMITQTGRLIDLSDICPSAQPFTPPAQASSTPTLGTGDIQVTLRWTTTDDLDLAVRDPSGNIVAYYNRSVPSGGQLDVDANAGCGEQNTSPIENIFWPSGRAPQGQFSIEVNLFTRCPGGGGGSIPFNLTLLVQGTTRTIEGSVSDQQPVATFPFSLPTQAAQR</sequence>
<keyword evidence="1" id="KW-0472">Membrane</keyword>
<evidence type="ECO:0000313" key="3">
    <source>
        <dbReference type="Proteomes" id="UP000505210"/>
    </source>
</evidence>
<keyword evidence="1" id="KW-0812">Transmembrane</keyword>
<dbReference type="RefSeq" id="WP_172354647.1">
    <property type="nucleotide sequence ID" value="NZ_CP053661.1"/>
</dbReference>
<keyword evidence="1" id="KW-1133">Transmembrane helix</keyword>
<accession>A0A6M8B7M7</accession>